<dbReference type="PROSITE" id="PS50297">
    <property type="entry name" value="ANK_REP_REGION"/>
    <property type="match status" value="2"/>
</dbReference>
<dbReference type="PANTHER" id="PTHR24171:SF9">
    <property type="entry name" value="ANKYRIN REPEAT DOMAIN-CONTAINING PROTEIN 39"/>
    <property type="match status" value="1"/>
</dbReference>
<dbReference type="Gene3D" id="1.25.40.20">
    <property type="entry name" value="Ankyrin repeat-containing domain"/>
    <property type="match status" value="1"/>
</dbReference>
<evidence type="ECO:0000256" key="1">
    <source>
        <dbReference type="ARBA" id="ARBA00022737"/>
    </source>
</evidence>
<proteinExistence type="predicted"/>
<feature type="repeat" description="ANK" evidence="3">
    <location>
        <begin position="178"/>
        <end position="210"/>
    </location>
</feature>
<organism evidence="4 5">
    <name type="scientific">Paenibacillus kyungheensis</name>
    <dbReference type="NCBI Taxonomy" id="1452732"/>
    <lineage>
        <taxon>Bacteria</taxon>
        <taxon>Bacillati</taxon>
        <taxon>Bacillota</taxon>
        <taxon>Bacilli</taxon>
        <taxon>Bacillales</taxon>
        <taxon>Paenibacillaceae</taxon>
        <taxon>Paenibacillus</taxon>
    </lineage>
</organism>
<keyword evidence="5" id="KW-1185">Reference proteome</keyword>
<feature type="repeat" description="ANK" evidence="3">
    <location>
        <begin position="78"/>
        <end position="110"/>
    </location>
</feature>
<evidence type="ECO:0000313" key="4">
    <source>
        <dbReference type="EMBL" id="WCT55560.1"/>
    </source>
</evidence>
<dbReference type="PROSITE" id="PS50088">
    <property type="entry name" value="ANK_REPEAT"/>
    <property type="match status" value="4"/>
</dbReference>
<reference evidence="4 5" key="1">
    <citation type="submission" date="2023-02" db="EMBL/GenBank/DDBJ databases">
        <title>Genome sequence of Paenibacillus kyungheensis KACC 18744.</title>
        <authorList>
            <person name="Kim S."/>
            <person name="Heo J."/>
            <person name="Kwon S.-W."/>
        </authorList>
    </citation>
    <scope>NUCLEOTIDE SEQUENCE [LARGE SCALE GENOMIC DNA]</scope>
    <source>
        <strain evidence="4 5">KACC 18744</strain>
    </source>
</reference>
<dbReference type="PANTHER" id="PTHR24171">
    <property type="entry name" value="ANKYRIN REPEAT DOMAIN-CONTAINING PROTEIN 39-RELATED"/>
    <property type="match status" value="1"/>
</dbReference>
<dbReference type="AlphaFoldDB" id="A0AAX3M0X9"/>
<evidence type="ECO:0000313" key="5">
    <source>
        <dbReference type="Proteomes" id="UP001220509"/>
    </source>
</evidence>
<sequence length="354" mass="40646">MYVIANVGKFAQLPPIALHIYNKDIAALEQSFIEGWDIEEPFVLSEYTTITPLDMAITLEHDKVVHWLVKHGVNLNAKDNPAFLLAVRYGEEPLIRYLYEHGAQINRLNRVQSSAYDTAYFGKKKNIALIYELGLDIQKYGGSVLRKAVTNHDLQTIDFLLDHGVDINYNKPDMVYPYHATPLTVATRNENVEMVEYLIQRGADVTIAEKNGERPYTIAVINKNEYLAQLLKSLEPAAFHNEQNKLYTLQSYKLPKTLIEFLNTDERVLQWEDSDQQTQQIELLSLLDTVEMKVGRQRYLRLSAEISLYSDLCIVWNPTKKVIGCYDEEHLTYTALGTWSDFSDDPGKFMDSLV</sequence>
<feature type="repeat" description="ANK" evidence="3">
    <location>
        <begin position="48"/>
        <end position="80"/>
    </location>
</feature>
<dbReference type="SMART" id="SM00248">
    <property type="entry name" value="ANK"/>
    <property type="match status" value="4"/>
</dbReference>
<keyword evidence="1" id="KW-0677">Repeat</keyword>
<keyword evidence="2 3" id="KW-0040">ANK repeat</keyword>
<gene>
    <name evidence="4" type="ORF">PQ456_20830</name>
</gene>
<dbReference type="KEGG" id="pka:PQ456_20830"/>
<name>A0AAX3M0X9_9BACL</name>
<dbReference type="SUPFAM" id="SSF48403">
    <property type="entry name" value="Ankyrin repeat"/>
    <property type="match status" value="1"/>
</dbReference>
<evidence type="ECO:0000256" key="2">
    <source>
        <dbReference type="ARBA" id="ARBA00023043"/>
    </source>
</evidence>
<dbReference type="RefSeq" id="WP_273613922.1">
    <property type="nucleotide sequence ID" value="NZ_CP117416.1"/>
</dbReference>
<accession>A0AAX3M0X9</accession>
<dbReference type="EMBL" id="CP117416">
    <property type="protein sequence ID" value="WCT55560.1"/>
    <property type="molecule type" value="Genomic_DNA"/>
</dbReference>
<dbReference type="Pfam" id="PF12796">
    <property type="entry name" value="Ank_2"/>
    <property type="match status" value="2"/>
</dbReference>
<protein>
    <submittedName>
        <fullName evidence="4">Ankyrin repeat domain-containing protein</fullName>
    </submittedName>
</protein>
<feature type="repeat" description="ANK" evidence="3">
    <location>
        <begin position="140"/>
        <end position="172"/>
    </location>
</feature>
<evidence type="ECO:0000256" key="3">
    <source>
        <dbReference type="PROSITE-ProRule" id="PRU00023"/>
    </source>
</evidence>
<dbReference type="InterPro" id="IPR036770">
    <property type="entry name" value="Ankyrin_rpt-contain_sf"/>
</dbReference>
<dbReference type="Proteomes" id="UP001220509">
    <property type="component" value="Chromosome"/>
</dbReference>
<dbReference type="InterPro" id="IPR002110">
    <property type="entry name" value="Ankyrin_rpt"/>
</dbReference>